<evidence type="ECO:0000256" key="3">
    <source>
        <dbReference type="ARBA" id="ARBA00023163"/>
    </source>
</evidence>
<name>A0A1N6FD85_9PROT</name>
<dbReference type="Pfam" id="PF01965">
    <property type="entry name" value="DJ-1_PfpI"/>
    <property type="match status" value="1"/>
</dbReference>
<dbReference type="InterPro" id="IPR018060">
    <property type="entry name" value="HTH_AraC"/>
</dbReference>
<dbReference type="AlphaFoldDB" id="A0A1N6FD85"/>
<dbReference type="Proteomes" id="UP000185062">
    <property type="component" value="Unassembled WGS sequence"/>
</dbReference>
<dbReference type="STRING" id="44575.SAMN05216419_10454"/>
<keyword evidence="3" id="KW-0804">Transcription</keyword>
<dbReference type="GO" id="GO:0003700">
    <property type="term" value="F:DNA-binding transcription factor activity"/>
    <property type="evidence" value="ECO:0007669"/>
    <property type="project" value="InterPro"/>
</dbReference>
<sequence>MDAITIKIGIINYPGAMQSAVHGLEEMFILANNICKQHDIQRCFSTESCDIERVTETINDDHTFLLQAVLIPPSIANDYYLSPDKQLKDWIKKHHARGAITCSACAGAFILASTGLLEQRPATTHWDLAAQFSYAYPNVALDVDKTLINDGDIITADGIMSWIDLGLELVAQFTHPHIMRQLGKYLIVDTGLREQRYYRSFVPKLDHGDPVILKIQHYMQIHFNEPITITALSKQGHLSERTFLRRFVKATGLRPAQYLQRLRIQKACDLIETTNSTFETISSEVGYEDNSAFRKTFVKIIGLTPKGFKTKFVNS</sequence>
<reference evidence="5 6" key="1">
    <citation type="submission" date="2016-12" db="EMBL/GenBank/DDBJ databases">
        <authorList>
            <person name="Song W.-J."/>
            <person name="Kurnit D.M."/>
        </authorList>
    </citation>
    <scope>NUCLEOTIDE SEQUENCE [LARGE SCALE GENOMIC DNA]</scope>
    <source>
        <strain evidence="5 6">ATCC 49181</strain>
    </source>
</reference>
<gene>
    <name evidence="5" type="ORF">SAMN02743940_0203</name>
</gene>
<dbReference type="eggNOG" id="COG4977">
    <property type="taxonomic scope" value="Bacteria"/>
</dbReference>
<dbReference type="SMART" id="SM00342">
    <property type="entry name" value="HTH_ARAC"/>
    <property type="match status" value="1"/>
</dbReference>
<feature type="domain" description="HTH araC/xylS-type" evidence="4">
    <location>
        <begin position="213"/>
        <end position="311"/>
    </location>
</feature>
<keyword evidence="2 5" id="KW-0238">DNA-binding</keyword>
<dbReference type="GO" id="GO:0043565">
    <property type="term" value="F:sequence-specific DNA binding"/>
    <property type="evidence" value="ECO:0007669"/>
    <property type="project" value="InterPro"/>
</dbReference>
<protein>
    <submittedName>
        <fullName evidence="5">Transcriptional regulator GlxA family, contains an amidase domain and an AraC-type DNA-binding HTH domain</fullName>
    </submittedName>
</protein>
<dbReference type="PROSITE" id="PS00041">
    <property type="entry name" value="HTH_ARAC_FAMILY_1"/>
    <property type="match status" value="1"/>
</dbReference>
<dbReference type="SUPFAM" id="SSF52317">
    <property type="entry name" value="Class I glutamine amidotransferase-like"/>
    <property type="match status" value="1"/>
</dbReference>
<dbReference type="InterPro" id="IPR009057">
    <property type="entry name" value="Homeodomain-like_sf"/>
</dbReference>
<evidence type="ECO:0000256" key="1">
    <source>
        <dbReference type="ARBA" id="ARBA00023015"/>
    </source>
</evidence>
<evidence type="ECO:0000259" key="4">
    <source>
        <dbReference type="PROSITE" id="PS01124"/>
    </source>
</evidence>
<accession>A0A1N6FD85</accession>
<keyword evidence="1" id="KW-0805">Transcription regulation</keyword>
<proteinExistence type="predicted"/>
<dbReference type="RefSeq" id="WP_028462269.1">
    <property type="nucleotide sequence ID" value="NZ_FSRO01000001.1"/>
</dbReference>
<dbReference type="EMBL" id="FSRO01000001">
    <property type="protein sequence ID" value="SIN93212.1"/>
    <property type="molecule type" value="Genomic_DNA"/>
</dbReference>
<dbReference type="Gene3D" id="1.10.10.60">
    <property type="entry name" value="Homeodomain-like"/>
    <property type="match status" value="2"/>
</dbReference>
<dbReference type="Pfam" id="PF12833">
    <property type="entry name" value="HTH_18"/>
    <property type="match status" value="1"/>
</dbReference>
<organism evidence="5 6">
    <name type="scientific">Nitrosomonas cryotolerans ATCC 49181</name>
    <dbReference type="NCBI Taxonomy" id="1131553"/>
    <lineage>
        <taxon>Bacteria</taxon>
        <taxon>Pseudomonadati</taxon>
        <taxon>Pseudomonadota</taxon>
        <taxon>Betaproteobacteria</taxon>
        <taxon>Nitrosomonadales</taxon>
        <taxon>Nitrosomonadaceae</taxon>
        <taxon>Nitrosomonas</taxon>
    </lineage>
</organism>
<dbReference type="PANTHER" id="PTHR43130:SF3">
    <property type="entry name" value="HTH-TYPE TRANSCRIPTIONAL REGULATOR RV1931C"/>
    <property type="match status" value="1"/>
</dbReference>
<dbReference type="InterPro" id="IPR029062">
    <property type="entry name" value="Class_I_gatase-like"/>
</dbReference>
<dbReference type="InterPro" id="IPR002818">
    <property type="entry name" value="DJ-1/PfpI"/>
</dbReference>
<evidence type="ECO:0000313" key="5">
    <source>
        <dbReference type="EMBL" id="SIN93212.1"/>
    </source>
</evidence>
<dbReference type="Gene3D" id="3.40.50.880">
    <property type="match status" value="1"/>
</dbReference>
<evidence type="ECO:0000313" key="6">
    <source>
        <dbReference type="Proteomes" id="UP000185062"/>
    </source>
</evidence>
<evidence type="ECO:0000256" key="2">
    <source>
        <dbReference type="ARBA" id="ARBA00023125"/>
    </source>
</evidence>
<dbReference type="InterPro" id="IPR018062">
    <property type="entry name" value="HTH_AraC-typ_CS"/>
</dbReference>
<dbReference type="PROSITE" id="PS01124">
    <property type="entry name" value="HTH_ARAC_FAMILY_2"/>
    <property type="match status" value="1"/>
</dbReference>
<keyword evidence="6" id="KW-1185">Reference proteome</keyword>
<dbReference type="SUPFAM" id="SSF46689">
    <property type="entry name" value="Homeodomain-like"/>
    <property type="match status" value="2"/>
</dbReference>
<dbReference type="InterPro" id="IPR052158">
    <property type="entry name" value="INH-QAR"/>
</dbReference>
<dbReference type="PANTHER" id="PTHR43130">
    <property type="entry name" value="ARAC-FAMILY TRANSCRIPTIONAL REGULATOR"/>
    <property type="match status" value="1"/>
</dbReference>